<organism evidence="4 5">
    <name type="scientific">Nocardia stercoris</name>
    <dbReference type="NCBI Taxonomy" id="2483361"/>
    <lineage>
        <taxon>Bacteria</taxon>
        <taxon>Bacillati</taxon>
        <taxon>Actinomycetota</taxon>
        <taxon>Actinomycetes</taxon>
        <taxon>Mycobacteriales</taxon>
        <taxon>Nocardiaceae</taxon>
        <taxon>Nocardia</taxon>
    </lineage>
</organism>
<evidence type="ECO:0000313" key="5">
    <source>
        <dbReference type="Proteomes" id="UP000279275"/>
    </source>
</evidence>
<dbReference type="AlphaFoldDB" id="A0A3M2LAS7"/>
<evidence type="ECO:0000256" key="3">
    <source>
        <dbReference type="SAM" id="Phobius"/>
    </source>
</evidence>
<feature type="coiled-coil region" evidence="1">
    <location>
        <begin position="168"/>
        <end position="202"/>
    </location>
</feature>
<feature type="region of interest" description="Disordered" evidence="2">
    <location>
        <begin position="1"/>
        <end position="29"/>
    </location>
</feature>
<proteinExistence type="predicted"/>
<evidence type="ECO:0000256" key="1">
    <source>
        <dbReference type="SAM" id="Coils"/>
    </source>
</evidence>
<gene>
    <name evidence="4" type="ORF">EBN03_06845</name>
</gene>
<name>A0A3M2LAS7_9NOCA</name>
<feature type="transmembrane region" description="Helical" evidence="3">
    <location>
        <begin position="123"/>
        <end position="146"/>
    </location>
</feature>
<reference evidence="4 5" key="1">
    <citation type="submission" date="2018-10" db="EMBL/GenBank/DDBJ databases">
        <title>Isolation from cow dung.</title>
        <authorList>
            <person name="Ling L."/>
        </authorList>
    </citation>
    <scope>NUCLEOTIDE SEQUENCE [LARGE SCALE GENOMIC DNA]</scope>
    <source>
        <strain evidence="4 5">NEAU-LL90</strain>
    </source>
</reference>
<evidence type="ECO:0000256" key="2">
    <source>
        <dbReference type="SAM" id="MobiDB-lite"/>
    </source>
</evidence>
<feature type="compositionally biased region" description="Polar residues" evidence="2">
    <location>
        <begin position="432"/>
        <end position="443"/>
    </location>
</feature>
<accession>A0A3M2LAS7</accession>
<protein>
    <submittedName>
        <fullName evidence="4">DUF4407 domain-containing protein</fullName>
    </submittedName>
</protein>
<dbReference type="Proteomes" id="UP000279275">
    <property type="component" value="Unassembled WGS sequence"/>
</dbReference>
<feature type="transmembrane region" description="Helical" evidence="3">
    <location>
        <begin position="89"/>
        <end position="111"/>
    </location>
</feature>
<keyword evidence="1" id="KW-0175">Coiled coil</keyword>
<comment type="caution">
    <text evidence="4">The sequence shown here is derived from an EMBL/GenBank/DDBJ whole genome shotgun (WGS) entry which is preliminary data.</text>
</comment>
<sequence>MTTPDVPHAGDSATPPGAAEPHGTDRAQPRVTERAQLTGTGLLTWLGGGTGTVVNRHDRASYAISGAAVAVFALAAATVVLLTGRAAGWPVAADVVVALLAVLLTGAGARATTTGSGATRADLLTRAGAAAAAGIVVAELATVLLLGGTVDRVLDDQAHRATDSAPAVVAAQSQLDAARGDRAGLQQQLDKAQTDIADALQTARCEYHPTPDCPQTKITGVPGRGPETATDDAMLQDARNRLAAVQGQVPAADQRVADKRDALDQARTAAVGSADRGAGARWLAMNSYTAGHPGGLLLRLADLVAGVLLALLPLLLRRWRGETALDREIAAHTAADRAGRAAETAVAVRRAEAGQEAEFLRVEQELNAARLAAVADKAIDRERQRTRIVAAIGGFEIGLTGAAPRALHEFDSATGTLPGPGPNTLPPHGNSALPSGSPADTLSQEDIVTHPSNLPARLPAGTPVPAYPMLSATAHPDVLPAAKSGGGLELPIIGTVPFTDTAARMIRPLVPNFVTNAIEGAIDTATSPLRTIRQAFEESEEVTFTFRRTRKVTVDGVEQPQPTQQQYAPAFPTQPHPYQLPTAPTGPYSVPSDRIPHPGYQYQDPRYTALTPGQAGYGLPAGVDPNSLTAQQRAELESRGTRELPPGTDHS</sequence>
<feature type="region of interest" description="Disordered" evidence="2">
    <location>
        <begin position="611"/>
        <end position="651"/>
    </location>
</feature>
<feature type="transmembrane region" description="Helical" evidence="3">
    <location>
        <begin position="62"/>
        <end position="83"/>
    </location>
</feature>
<keyword evidence="3" id="KW-1133">Transmembrane helix</keyword>
<dbReference type="Pfam" id="PF14362">
    <property type="entry name" value="DUF4407"/>
    <property type="match status" value="1"/>
</dbReference>
<keyword evidence="5" id="KW-1185">Reference proteome</keyword>
<dbReference type="EMBL" id="RFFH01000002">
    <property type="protein sequence ID" value="RMI34136.1"/>
    <property type="molecule type" value="Genomic_DNA"/>
</dbReference>
<keyword evidence="3" id="KW-0812">Transmembrane</keyword>
<dbReference type="InterPro" id="IPR025519">
    <property type="entry name" value="DUF4407"/>
</dbReference>
<keyword evidence="3" id="KW-0472">Membrane</keyword>
<feature type="region of interest" description="Disordered" evidence="2">
    <location>
        <begin position="411"/>
        <end position="443"/>
    </location>
</feature>
<dbReference type="OrthoDB" id="4571476at2"/>
<dbReference type="RefSeq" id="WP_122187061.1">
    <property type="nucleotide sequence ID" value="NZ_RFFH01000002.1"/>
</dbReference>
<evidence type="ECO:0000313" key="4">
    <source>
        <dbReference type="EMBL" id="RMI34136.1"/>
    </source>
</evidence>